<protein>
    <submittedName>
        <fullName evidence="1">Uncharacterized protein</fullName>
    </submittedName>
</protein>
<sequence>MLIYLSQNQNRIIYVAFALHNYIKLSKVLDQHLGS</sequence>
<accession>A0A7J9EBZ0</accession>
<dbReference type="AlphaFoldDB" id="A0A7J9EBZ0"/>
<comment type="caution">
    <text evidence="1">The sequence shown here is derived from an EMBL/GenBank/DDBJ whole genome shotgun (WGS) entry which is preliminary data.</text>
</comment>
<dbReference type="EMBL" id="JABEZW010000007">
    <property type="protein sequence ID" value="MBA0770294.1"/>
    <property type="molecule type" value="Genomic_DNA"/>
</dbReference>
<keyword evidence="2" id="KW-1185">Reference proteome</keyword>
<evidence type="ECO:0000313" key="1">
    <source>
        <dbReference type="EMBL" id="MBA0770294.1"/>
    </source>
</evidence>
<evidence type="ECO:0000313" key="2">
    <source>
        <dbReference type="Proteomes" id="UP000593568"/>
    </source>
</evidence>
<name>A0A7J9EBZ0_9ROSI</name>
<proteinExistence type="predicted"/>
<reference evidence="1 2" key="1">
    <citation type="journal article" date="2019" name="Genome Biol. Evol.">
        <title>Insights into the evolution of the New World diploid cottons (Gossypium, subgenus Houzingenia) based on genome sequencing.</title>
        <authorList>
            <person name="Grover C.E."/>
            <person name="Arick M.A. 2nd"/>
            <person name="Thrash A."/>
            <person name="Conover J.L."/>
            <person name="Sanders W.S."/>
            <person name="Peterson D.G."/>
            <person name="Frelichowski J.E."/>
            <person name="Scheffler J.A."/>
            <person name="Scheffler B.E."/>
            <person name="Wendel J.F."/>
        </authorList>
    </citation>
    <scope>NUCLEOTIDE SEQUENCE [LARGE SCALE GENOMIC DNA]</scope>
    <source>
        <strain evidence="1">8</strain>
        <tissue evidence="1">Leaf</tissue>
    </source>
</reference>
<dbReference type="Proteomes" id="UP000593568">
    <property type="component" value="Unassembled WGS sequence"/>
</dbReference>
<gene>
    <name evidence="1" type="ORF">Gotri_018950</name>
</gene>
<organism evidence="1 2">
    <name type="scientific">Gossypium trilobum</name>
    <dbReference type="NCBI Taxonomy" id="34281"/>
    <lineage>
        <taxon>Eukaryota</taxon>
        <taxon>Viridiplantae</taxon>
        <taxon>Streptophyta</taxon>
        <taxon>Embryophyta</taxon>
        <taxon>Tracheophyta</taxon>
        <taxon>Spermatophyta</taxon>
        <taxon>Magnoliopsida</taxon>
        <taxon>eudicotyledons</taxon>
        <taxon>Gunneridae</taxon>
        <taxon>Pentapetalae</taxon>
        <taxon>rosids</taxon>
        <taxon>malvids</taxon>
        <taxon>Malvales</taxon>
        <taxon>Malvaceae</taxon>
        <taxon>Malvoideae</taxon>
        <taxon>Gossypium</taxon>
    </lineage>
</organism>